<dbReference type="Pfam" id="PF00535">
    <property type="entry name" value="Glycos_transf_2"/>
    <property type="match status" value="1"/>
</dbReference>
<dbReference type="InterPro" id="IPR001173">
    <property type="entry name" value="Glyco_trans_2-like"/>
</dbReference>
<name>A0ABP7SYB2_9BACT</name>
<evidence type="ECO:0000313" key="11">
    <source>
        <dbReference type="Proteomes" id="UP001500567"/>
    </source>
</evidence>
<protein>
    <submittedName>
        <fullName evidence="10">Glycosyltransferase family 2 protein</fullName>
    </submittedName>
</protein>
<keyword evidence="1" id="KW-1003">Cell membrane</keyword>
<dbReference type="InterPro" id="IPR029044">
    <property type="entry name" value="Nucleotide-diphossugar_trans"/>
</dbReference>
<keyword evidence="5" id="KW-0448">Lipopolysaccharide biosynthesis</keyword>
<evidence type="ECO:0000256" key="2">
    <source>
        <dbReference type="ARBA" id="ARBA00022676"/>
    </source>
</evidence>
<keyword evidence="6 8" id="KW-1133">Transmembrane helix</keyword>
<feature type="transmembrane region" description="Helical" evidence="8">
    <location>
        <begin position="251"/>
        <end position="276"/>
    </location>
</feature>
<dbReference type="CDD" id="cd04187">
    <property type="entry name" value="DPM1_like_bac"/>
    <property type="match status" value="1"/>
</dbReference>
<keyword evidence="2" id="KW-0328">Glycosyltransferase</keyword>
<keyword evidence="4 8" id="KW-0812">Transmembrane</keyword>
<evidence type="ECO:0000256" key="6">
    <source>
        <dbReference type="ARBA" id="ARBA00022989"/>
    </source>
</evidence>
<reference evidence="11" key="1">
    <citation type="journal article" date="2019" name="Int. J. Syst. Evol. Microbiol.">
        <title>The Global Catalogue of Microorganisms (GCM) 10K type strain sequencing project: providing services to taxonomists for standard genome sequencing and annotation.</title>
        <authorList>
            <consortium name="The Broad Institute Genomics Platform"/>
            <consortium name="The Broad Institute Genome Sequencing Center for Infectious Disease"/>
            <person name="Wu L."/>
            <person name="Ma J."/>
        </authorList>
    </citation>
    <scope>NUCLEOTIDE SEQUENCE [LARGE SCALE GENOMIC DNA]</scope>
    <source>
        <strain evidence="11">JCM 17224</strain>
    </source>
</reference>
<dbReference type="Proteomes" id="UP001500567">
    <property type="component" value="Unassembled WGS sequence"/>
</dbReference>
<sequence length="305" mass="34475">MYQAALLLNELVTRIERELTTLSPDYEIILVDDGSQDESWAGIQHQAARNPRIKGLRLSRNFGQHHALTAGLDLAQGQWVVVMDCDLQDQPEEIGRLYRKALEGYDVVLASRQQRQDTWLKTTLSKAFYRLLSYLTDTRQDPQVANFGIYHQRVITRVGQLRESIRYFPTMVGWVGFRQTTLPVQHAAAGRPGTYSLRRRLRLATDVLLAHSDKPLRLTACLGLLLSAGAFMLGLLSLVRFWLGQITVPGYASLIISISFFSGLIILVLGIVGLYVGKTFEQVRNRPLYIVRDTTCEPLAYENPV</sequence>
<proteinExistence type="predicted"/>
<evidence type="ECO:0000313" key="10">
    <source>
        <dbReference type="EMBL" id="GAA4018304.1"/>
    </source>
</evidence>
<organism evidence="10 11">
    <name type="scientific">Hymenobacter fastidiosus</name>
    <dbReference type="NCBI Taxonomy" id="486264"/>
    <lineage>
        <taxon>Bacteria</taxon>
        <taxon>Pseudomonadati</taxon>
        <taxon>Bacteroidota</taxon>
        <taxon>Cytophagia</taxon>
        <taxon>Cytophagales</taxon>
        <taxon>Hymenobacteraceae</taxon>
        <taxon>Hymenobacter</taxon>
    </lineage>
</organism>
<comment type="caution">
    <text evidence="10">The sequence shown here is derived from an EMBL/GenBank/DDBJ whole genome shotgun (WGS) entry which is preliminary data.</text>
</comment>
<evidence type="ECO:0000256" key="5">
    <source>
        <dbReference type="ARBA" id="ARBA00022985"/>
    </source>
</evidence>
<dbReference type="PANTHER" id="PTHR48090:SF3">
    <property type="entry name" value="UNDECAPRENYL-PHOSPHATE 4-DEOXY-4-FORMAMIDO-L-ARABINOSE TRANSFERASE"/>
    <property type="match status" value="1"/>
</dbReference>
<dbReference type="PANTHER" id="PTHR48090">
    <property type="entry name" value="UNDECAPRENYL-PHOSPHATE 4-DEOXY-4-FORMAMIDO-L-ARABINOSE TRANSFERASE-RELATED"/>
    <property type="match status" value="1"/>
</dbReference>
<keyword evidence="7 8" id="KW-0472">Membrane</keyword>
<gene>
    <name evidence="10" type="ORF">GCM10022408_35070</name>
</gene>
<dbReference type="InterPro" id="IPR050256">
    <property type="entry name" value="Glycosyltransferase_2"/>
</dbReference>
<dbReference type="EMBL" id="BAABDJ010000039">
    <property type="protein sequence ID" value="GAA4018304.1"/>
    <property type="molecule type" value="Genomic_DNA"/>
</dbReference>
<dbReference type="SUPFAM" id="SSF53448">
    <property type="entry name" value="Nucleotide-diphospho-sugar transferases"/>
    <property type="match status" value="1"/>
</dbReference>
<keyword evidence="11" id="KW-1185">Reference proteome</keyword>
<evidence type="ECO:0000256" key="7">
    <source>
        <dbReference type="ARBA" id="ARBA00023136"/>
    </source>
</evidence>
<evidence type="ECO:0000256" key="8">
    <source>
        <dbReference type="SAM" id="Phobius"/>
    </source>
</evidence>
<feature type="transmembrane region" description="Helical" evidence="8">
    <location>
        <begin position="218"/>
        <end position="239"/>
    </location>
</feature>
<feature type="domain" description="Glycosyltransferase 2-like" evidence="9">
    <location>
        <begin position="3"/>
        <end position="155"/>
    </location>
</feature>
<keyword evidence="3" id="KW-0808">Transferase</keyword>
<accession>A0ABP7SYB2</accession>
<dbReference type="Gene3D" id="3.90.550.10">
    <property type="entry name" value="Spore Coat Polysaccharide Biosynthesis Protein SpsA, Chain A"/>
    <property type="match status" value="1"/>
</dbReference>
<evidence type="ECO:0000259" key="9">
    <source>
        <dbReference type="Pfam" id="PF00535"/>
    </source>
</evidence>
<evidence type="ECO:0000256" key="4">
    <source>
        <dbReference type="ARBA" id="ARBA00022692"/>
    </source>
</evidence>
<evidence type="ECO:0000256" key="3">
    <source>
        <dbReference type="ARBA" id="ARBA00022679"/>
    </source>
</evidence>
<evidence type="ECO:0000256" key="1">
    <source>
        <dbReference type="ARBA" id="ARBA00022475"/>
    </source>
</evidence>